<dbReference type="Proteomes" id="UP001432322">
    <property type="component" value="Unassembled WGS sequence"/>
</dbReference>
<accession>A0AAV5V1C1</accession>
<reference evidence="2" key="1">
    <citation type="submission" date="2023-10" db="EMBL/GenBank/DDBJ databases">
        <title>Genome assembly of Pristionchus species.</title>
        <authorList>
            <person name="Yoshida K."/>
            <person name="Sommer R.J."/>
        </authorList>
    </citation>
    <scope>NUCLEOTIDE SEQUENCE</scope>
    <source>
        <strain evidence="2">RS5133</strain>
    </source>
</reference>
<keyword evidence="3" id="KW-1185">Reference proteome</keyword>
<dbReference type="PRINTS" id="PR01217">
    <property type="entry name" value="PRICHEXTENSN"/>
</dbReference>
<evidence type="ECO:0000256" key="1">
    <source>
        <dbReference type="SAM" id="MobiDB-lite"/>
    </source>
</evidence>
<feature type="compositionally biased region" description="Low complexity" evidence="1">
    <location>
        <begin position="153"/>
        <end position="167"/>
    </location>
</feature>
<feature type="region of interest" description="Disordered" evidence="1">
    <location>
        <begin position="252"/>
        <end position="300"/>
    </location>
</feature>
<proteinExistence type="predicted"/>
<feature type="region of interest" description="Disordered" evidence="1">
    <location>
        <begin position="30"/>
        <end position="73"/>
    </location>
</feature>
<organism evidence="2 3">
    <name type="scientific">Pristionchus fissidentatus</name>
    <dbReference type="NCBI Taxonomy" id="1538716"/>
    <lineage>
        <taxon>Eukaryota</taxon>
        <taxon>Metazoa</taxon>
        <taxon>Ecdysozoa</taxon>
        <taxon>Nematoda</taxon>
        <taxon>Chromadorea</taxon>
        <taxon>Rhabditida</taxon>
        <taxon>Rhabditina</taxon>
        <taxon>Diplogasteromorpha</taxon>
        <taxon>Diplogasteroidea</taxon>
        <taxon>Neodiplogasteridae</taxon>
        <taxon>Pristionchus</taxon>
    </lineage>
</organism>
<evidence type="ECO:0000313" key="2">
    <source>
        <dbReference type="EMBL" id="GMT12389.1"/>
    </source>
</evidence>
<comment type="caution">
    <text evidence="2">The sequence shown here is derived from an EMBL/GenBank/DDBJ whole genome shotgun (WGS) entry which is preliminary data.</text>
</comment>
<dbReference type="EMBL" id="BTSY01000001">
    <property type="protein sequence ID" value="GMT12389.1"/>
    <property type="molecule type" value="Genomic_DNA"/>
</dbReference>
<protein>
    <submittedName>
        <fullName evidence="2">Uncharacterized protein</fullName>
    </submittedName>
</protein>
<dbReference type="AlphaFoldDB" id="A0AAV5V1C1"/>
<feature type="non-terminal residue" evidence="2">
    <location>
        <position position="1"/>
    </location>
</feature>
<gene>
    <name evidence="2" type="ORF">PFISCL1PPCAC_3686</name>
</gene>
<feature type="compositionally biased region" description="Low complexity" evidence="1">
    <location>
        <begin position="53"/>
        <end position="73"/>
    </location>
</feature>
<evidence type="ECO:0000313" key="3">
    <source>
        <dbReference type="Proteomes" id="UP001432322"/>
    </source>
</evidence>
<feature type="compositionally biased region" description="Low complexity" evidence="1">
    <location>
        <begin position="122"/>
        <end position="145"/>
    </location>
</feature>
<feature type="region of interest" description="Disordered" evidence="1">
    <location>
        <begin position="94"/>
        <end position="230"/>
    </location>
</feature>
<name>A0AAV5V1C1_9BILA</name>
<feature type="compositionally biased region" description="Pro residues" evidence="1">
    <location>
        <begin position="181"/>
        <end position="196"/>
    </location>
</feature>
<sequence length="414" mass="46123">ARPTPPPARVAVETTTRPWLTTLTFTLPPIPEFDPPIGTARGGPTIRTRKPTTRTTTTRRPTTTSTTTTSGPSFCFFIPEKNYGYVSQMTTDQKTNSNISATPDPPTTTSYRTRSRPGEPLTYPTEPPRTTTTTTRRTTTTTTPRPTYPTPPTTYATRPTYTTTRPTYPTPPPRYQTTTPRPYPTTPYPTPPPTYPARPYQEYTDPPYSTQSYPAQGYSGYPSNPAPSYNTRSYPTLPPYYKSSYPYGLPSGSEYPIPHNSNPDSGPPESPGWLEGIHRPAVPDNSSRSYSSPPPYMYKQGEEDSYRVTTTAAPIARTRGYTGNMIDIIGPLVLPDEPDPLLGYVTKEELMKAVTENKLPKESFGEPDDLILPDEQLPPGAGYRYVLNQLRARARQFLQRLYSAKALKQRLRAA</sequence>